<evidence type="ECO:0000313" key="2">
    <source>
        <dbReference type="Proteomes" id="UP001209878"/>
    </source>
</evidence>
<comment type="caution">
    <text evidence="1">The sequence shown here is derived from an EMBL/GenBank/DDBJ whole genome shotgun (WGS) entry which is preliminary data.</text>
</comment>
<protein>
    <submittedName>
        <fullName evidence="1">Uncharacterized protein</fullName>
    </submittedName>
</protein>
<keyword evidence="2" id="KW-1185">Reference proteome</keyword>
<reference evidence="1" key="1">
    <citation type="journal article" date="2023" name="Mol. Biol. Evol.">
        <title>Third-Generation Sequencing Reveals the Adaptive Role of the Epigenome in Three Deep-Sea Polychaetes.</title>
        <authorList>
            <person name="Perez M."/>
            <person name="Aroh O."/>
            <person name="Sun Y."/>
            <person name="Lan Y."/>
            <person name="Juniper S.K."/>
            <person name="Young C.R."/>
            <person name="Angers B."/>
            <person name="Qian P.Y."/>
        </authorList>
    </citation>
    <scope>NUCLEOTIDE SEQUENCE</scope>
    <source>
        <strain evidence="1">R07B-5</strain>
    </source>
</reference>
<name>A0AAD9KNT8_RIDPI</name>
<gene>
    <name evidence="1" type="ORF">NP493_829g01086</name>
</gene>
<accession>A0AAD9KNT8</accession>
<sequence length="77" mass="8850">MYVKVSSYIAQYPILRIAQSALHITSLADLFNQTRSQLLWEASSHMLQLMREGCSYTYPPLVYSQVLIYTAEWTGAM</sequence>
<proteinExistence type="predicted"/>
<organism evidence="1 2">
    <name type="scientific">Ridgeia piscesae</name>
    <name type="common">Tubeworm</name>
    <dbReference type="NCBI Taxonomy" id="27915"/>
    <lineage>
        <taxon>Eukaryota</taxon>
        <taxon>Metazoa</taxon>
        <taxon>Spiralia</taxon>
        <taxon>Lophotrochozoa</taxon>
        <taxon>Annelida</taxon>
        <taxon>Polychaeta</taxon>
        <taxon>Sedentaria</taxon>
        <taxon>Canalipalpata</taxon>
        <taxon>Sabellida</taxon>
        <taxon>Siboglinidae</taxon>
        <taxon>Ridgeia</taxon>
    </lineage>
</organism>
<evidence type="ECO:0000313" key="1">
    <source>
        <dbReference type="EMBL" id="KAK2174105.1"/>
    </source>
</evidence>
<dbReference type="EMBL" id="JAODUO010000828">
    <property type="protein sequence ID" value="KAK2174105.1"/>
    <property type="molecule type" value="Genomic_DNA"/>
</dbReference>
<dbReference type="AlphaFoldDB" id="A0AAD9KNT8"/>
<dbReference type="Proteomes" id="UP001209878">
    <property type="component" value="Unassembled WGS sequence"/>
</dbReference>